<dbReference type="InterPro" id="IPR027417">
    <property type="entry name" value="P-loop_NTPase"/>
</dbReference>
<dbReference type="GO" id="GO:0070814">
    <property type="term" value="P:hydrogen sulfide biosynthetic process"/>
    <property type="evidence" value="ECO:0007669"/>
    <property type="project" value="UniProtKB-UniRule"/>
</dbReference>
<dbReference type="Proteomes" id="UP000284006">
    <property type="component" value="Unassembled WGS sequence"/>
</dbReference>
<dbReference type="AlphaFoldDB" id="A0A418XRF6"/>
<reference evidence="17 18" key="1">
    <citation type="submission" date="2018-09" db="EMBL/GenBank/DDBJ databases">
        <authorList>
            <person name="Zhu H."/>
        </authorList>
    </citation>
    <scope>NUCLEOTIDE SEQUENCE [LARGE SCALE GENOMIC DNA]</scope>
    <source>
        <strain evidence="17 18">K1S02-61</strain>
    </source>
</reference>
<evidence type="ECO:0000256" key="6">
    <source>
        <dbReference type="ARBA" id="ARBA00018163"/>
    </source>
</evidence>
<dbReference type="InterPro" id="IPR059117">
    <property type="entry name" value="APS_kinase_dom"/>
</dbReference>
<dbReference type="RefSeq" id="WP_119811589.1">
    <property type="nucleotide sequence ID" value="NZ_QYUP01000121.1"/>
</dbReference>
<evidence type="ECO:0000259" key="16">
    <source>
        <dbReference type="Pfam" id="PF01583"/>
    </source>
</evidence>
<dbReference type="EMBL" id="QYUP01000121">
    <property type="protein sequence ID" value="RJG15053.1"/>
    <property type="molecule type" value="Genomic_DNA"/>
</dbReference>
<dbReference type="UniPathway" id="UPA00140">
    <property type="reaction ID" value="UER00205"/>
</dbReference>
<comment type="similarity">
    <text evidence="4 14 15">Belongs to the APS kinase family.</text>
</comment>
<feature type="domain" description="APS kinase" evidence="16">
    <location>
        <begin position="31"/>
        <end position="181"/>
    </location>
</feature>
<comment type="caution">
    <text evidence="17">The sequence shown here is derived from an EMBL/GenBank/DDBJ whole genome shotgun (WGS) entry which is preliminary data.</text>
</comment>
<keyword evidence="10 14" id="KW-0067">ATP-binding</keyword>
<dbReference type="HAMAP" id="MF_00065">
    <property type="entry name" value="Adenylyl_sulf_kinase"/>
    <property type="match status" value="1"/>
</dbReference>
<protein>
    <recommendedName>
        <fullName evidence="6 14">Adenylyl-sulfate kinase</fullName>
        <ecNumber evidence="5 14">2.7.1.25</ecNumber>
    </recommendedName>
    <alternativeName>
        <fullName evidence="12 14">APS kinase</fullName>
    </alternativeName>
    <alternativeName>
        <fullName evidence="13 14">ATP adenosine-5'-phosphosulfate 3'-phosphotransferase</fullName>
    </alternativeName>
    <alternativeName>
        <fullName evidence="11 14">Adenosine-5'-phosphosulfate kinase</fullName>
    </alternativeName>
</protein>
<evidence type="ECO:0000313" key="18">
    <source>
        <dbReference type="Proteomes" id="UP000284006"/>
    </source>
</evidence>
<feature type="binding site" evidence="14">
    <location>
        <begin position="39"/>
        <end position="46"/>
    </location>
    <ligand>
        <name>ATP</name>
        <dbReference type="ChEBI" id="CHEBI:30616"/>
    </ligand>
</feature>
<keyword evidence="7 14" id="KW-0808">Transferase</keyword>
<dbReference type="InterPro" id="IPR002891">
    <property type="entry name" value="APS"/>
</dbReference>
<dbReference type="GO" id="GO:0000103">
    <property type="term" value="P:sulfate assimilation"/>
    <property type="evidence" value="ECO:0007669"/>
    <property type="project" value="UniProtKB-UniRule"/>
</dbReference>
<keyword evidence="9 14" id="KW-0418">Kinase</keyword>
<comment type="function">
    <text evidence="2 14 15">Catalyzes the synthesis of activated sulfate.</text>
</comment>
<dbReference type="Pfam" id="PF01583">
    <property type="entry name" value="APS_kinase"/>
    <property type="match status" value="1"/>
</dbReference>
<evidence type="ECO:0000256" key="1">
    <source>
        <dbReference type="ARBA" id="ARBA00001823"/>
    </source>
</evidence>
<dbReference type="CDD" id="cd02027">
    <property type="entry name" value="APSK"/>
    <property type="match status" value="1"/>
</dbReference>
<proteinExistence type="inferred from homology"/>
<dbReference type="GO" id="GO:0005524">
    <property type="term" value="F:ATP binding"/>
    <property type="evidence" value="ECO:0007669"/>
    <property type="project" value="UniProtKB-UniRule"/>
</dbReference>
<keyword evidence="18" id="KW-1185">Reference proteome</keyword>
<dbReference type="NCBIfam" id="TIGR00455">
    <property type="entry name" value="apsK"/>
    <property type="match status" value="1"/>
</dbReference>
<evidence type="ECO:0000256" key="15">
    <source>
        <dbReference type="RuleBase" id="RU004347"/>
    </source>
</evidence>
<evidence type="ECO:0000256" key="8">
    <source>
        <dbReference type="ARBA" id="ARBA00022741"/>
    </source>
</evidence>
<organism evidence="17 18">
    <name type="scientific">Massilia cavernae</name>
    <dbReference type="NCBI Taxonomy" id="2320864"/>
    <lineage>
        <taxon>Bacteria</taxon>
        <taxon>Pseudomonadati</taxon>
        <taxon>Pseudomonadota</taxon>
        <taxon>Betaproteobacteria</taxon>
        <taxon>Burkholderiales</taxon>
        <taxon>Oxalobacteraceae</taxon>
        <taxon>Telluria group</taxon>
        <taxon>Massilia</taxon>
    </lineage>
</organism>
<dbReference type="OrthoDB" id="9804504at2"/>
<gene>
    <name evidence="14 17" type="primary">cysC</name>
    <name evidence="17" type="ORF">D3872_15185</name>
</gene>
<accession>A0A418XRF6</accession>
<evidence type="ECO:0000313" key="17">
    <source>
        <dbReference type="EMBL" id="RJG15053.1"/>
    </source>
</evidence>
<evidence type="ECO:0000256" key="11">
    <source>
        <dbReference type="ARBA" id="ARBA00029724"/>
    </source>
</evidence>
<evidence type="ECO:0000256" key="4">
    <source>
        <dbReference type="ARBA" id="ARBA00007008"/>
    </source>
</evidence>
<sequence>MSAQLKAGAPALTPQAFPVVRSMRAERLRQKPCVLWFTGLSGAGKSTLSGLVEASLFKRGYLTYVLDGDNVRHGLCNDLDFSYQARIENIRRVGEVSKLFVDAGLIVLTAFISPFARDRALVRELIGEDQFVEIFVNASLSVCEARDPKGLYRKARNGSLPHFTGVDSPYEAPQLPDIALDTSTMPAAECAQKIVDYLHQGGWLLSGAVARPHEHS</sequence>
<dbReference type="NCBIfam" id="NF003013">
    <property type="entry name" value="PRK03846.1"/>
    <property type="match status" value="1"/>
</dbReference>
<evidence type="ECO:0000256" key="14">
    <source>
        <dbReference type="HAMAP-Rule" id="MF_00065"/>
    </source>
</evidence>
<dbReference type="PANTHER" id="PTHR11055:SF63">
    <property type="entry name" value="ADENYLYL-SULFATE KINASE 1, CHLOROPLASTIC"/>
    <property type="match status" value="1"/>
</dbReference>
<evidence type="ECO:0000256" key="5">
    <source>
        <dbReference type="ARBA" id="ARBA00012121"/>
    </source>
</evidence>
<name>A0A418XRF6_9BURK</name>
<evidence type="ECO:0000256" key="7">
    <source>
        <dbReference type="ARBA" id="ARBA00022679"/>
    </source>
</evidence>
<dbReference type="EC" id="2.7.1.25" evidence="5 14"/>
<dbReference type="GO" id="GO:0004020">
    <property type="term" value="F:adenylylsulfate kinase activity"/>
    <property type="evidence" value="ECO:0007669"/>
    <property type="project" value="UniProtKB-UniRule"/>
</dbReference>
<evidence type="ECO:0000256" key="10">
    <source>
        <dbReference type="ARBA" id="ARBA00022840"/>
    </source>
</evidence>
<dbReference type="SUPFAM" id="SSF52540">
    <property type="entry name" value="P-loop containing nucleoside triphosphate hydrolases"/>
    <property type="match status" value="1"/>
</dbReference>
<dbReference type="PANTHER" id="PTHR11055">
    <property type="entry name" value="BIFUNCTIONAL 3'-PHOSPHOADENOSINE 5'-PHOSPHOSULFATE SYNTHASE"/>
    <property type="match status" value="1"/>
</dbReference>
<keyword evidence="14" id="KW-0597">Phosphoprotein</keyword>
<keyword evidence="8 14" id="KW-0547">Nucleotide-binding</keyword>
<evidence type="ECO:0000256" key="9">
    <source>
        <dbReference type="ARBA" id="ARBA00022777"/>
    </source>
</evidence>
<evidence type="ECO:0000256" key="3">
    <source>
        <dbReference type="ARBA" id="ARBA00004806"/>
    </source>
</evidence>
<evidence type="ECO:0000256" key="2">
    <source>
        <dbReference type="ARBA" id="ARBA00002632"/>
    </source>
</evidence>
<comment type="catalytic activity">
    <reaction evidence="1 14 15">
        <text>adenosine 5'-phosphosulfate + ATP = 3'-phosphoadenylyl sulfate + ADP + H(+)</text>
        <dbReference type="Rhea" id="RHEA:24152"/>
        <dbReference type="ChEBI" id="CHEBI:15378"/>
        <dbReference type="ChEBI" id="CHEBI:30616"/>
        <dbReference type="ChEBI" id="CHEBI:58243"/>
        <dbReference type="ChEBI" id="CHEBI:58339"/>
        <dbReference type="ChEBI" id="CHEBI:456216"/>
        <dbReference type="EC" id="2.7.1.25"/>
    </reaction>
</comment>
<comment type="pathway">
    <text evidence="3 14 15">Sulfur metabolism; hydrogen sulfide biosynthesis; sulfite from sulfate: step 2/3.</text>
</comment>
<evidence type="ECO:0000256" key="13">
    <source>
        <dbReference type="ARBA" id="ARBA00031464"/>
    </source>
</evidence>
<dbReference type="Gene3D" id="3.40.50.300">
    <property type="entry name" value="P-loop containing nucleotide triphosphate hydrolases"/>
    <property type="match status" value="1"/>
</dbReference>
<evidence type="ECO:0000256" key="12">
    <source>
        <dbReference type="ARBA" id="ARBA00031393"/>
    </source>
</evidence>
<feature type="active site" description="Phosphoserine intermediate" evidence="14">
    <location>
        <position position="113"/>
    </location>
</feature>